<dbReference type="InterPro" id="IPR051133">
    <property type="entry name" value="Adapter_Engulfment-Domain"/>
</dbReference>
<feature type="region of interest" description="Disordered" evidence="2">
    <location>
        <begin position="407"/>
        <end position="430"/>
    </location>
</feature>
<feature type="region of interest" description="Disordered" evidence="2">
    <location>
        <begin position="699"/>
        <end position="747"/>
    </location>
</feature>
<evidence type="ECO:0000259" key="3">
    <source>
        <dbReference type="PROSITE" id="PS01179"/>
    </source>
</evidence>
<dbReference type="PANTHER" id="PTHR11232:SF17">
    <property type="entry name" value="CAPON-LIKE PROTEIN"/>
    <property type="match status" value="1"/>
</dbReference>
<protein>
    <submittedName>
        <fullName evidence="5">Carboxyl-terminal PDZ ligand of neuronal nitric oxide synthase protein-like isoform X1</fullName>
    </submittedName>
</protein>
<feature type="compositionally biased region" description="Polar residues" evidence="2">
    <location>
        <begin position="487"/>
        <end position="499"/>
    </location>
</feature>
<dbReference type="Gene3D" id="2.30.29.30">
    <property type="entry name" value="Pleckstrin-homology domain (PH domain)/Phosphotyrosine-binding domain (PTB)"/>
    <property type="match status" value="1"/>
</dbReference>
<keyword evidence="4" id="KW-1185">Reference proteome</keyword>
<dbReference type="CDD" id="cd01270">
    <property type="entry name" value="PTB_CAPON-like"/>
    <property type="match status" value="1"/>
</dbReference>
<dbReference type="PANTHER" id="PTHR11232">
    <property type="entry name" value="PHOSPHOTYROSINE INTERACTION DOMAIN-CONTAINING FAMILY MEMBER"/>
    <property type="match status" value="1"/>
</dbReference>
<feature type="region of interest" description="Disordered" evidence="2">
    <location>
        <begin position="569"/>
        <end position="604"/>
    </location>
</feature>
<dbReference type="GeneID" id="106073742"/>
<dbReference type="AlphaFoldDB" id="A0A9W3BAE4"/>
<evidence type="ECO:0000256" key="2">
    <source>
        <dbReference type="SAM" id="MobiDB-lite"/>
    </source>
</evidence>
<proteinExistence type="predicted"/>
<feature type="region of interest" description="Disordered" evidence="2">
    <location>
        <begin position="449"/>
        <end position="506"/>
    </location>
</feature>
<dbReference type="Pfam" id="PF00640">
    <property type="entry name" value="PID"/>
    <property type="match status" value="1"/>
</dbReference>
<feature type="compositionally biased region" description="Low complexity" evidence="2">
    <location>
        <begin position="466"/>
        <end position="486"/>
    </location>
</feature>
<feature type="compositionally biased region" description="Basic and acidic residues" evidence="2">
    <location>
        <begin position="174"/>
        <end position="192"/>
    </location>
</feature>
<gene>
    <name evidence="5" type="primary">LOC106073742</name>
</gene>
<dbReference type="OMA" id="IPLEMCE"/>
<dbReference type="GO" id="GO:0050998">
    <property type="term" value="F:nitric-oxide synthase binding"/>
    <property type="evidence" value="ECO:0007669"/>
    <property type="project" value="TreeGrafter"/>
</dbReference>
<feature type="compositionally biased region" description="Low complexity" evidence="2">
    <location>
        <begin position="253"/>
        <end position="267"/>
    </location>
</feature>
<dbReference type="SMART" id="SM00462">
    <property type="entry name" value="PTB"/>
    <property type="match status" value="1"/>
</dbReference>
<name>A0A9W3BAE4_BIOGL</name>
<dbReference type="PROSITE" id="PS01179">
    <property type="entry name" value="PID"/>
    <property type="match status" value="1"/>
</dbReference>
<dbReference type="SUPFAM" id="SSF50729">
    <property type="entry name" value="PH domain-like"/>
    <property type="match status" value="1"/>
</dbReference>
<evidence type="ECO:0000256" key="1">
    <source>
        <dbReference type="ARBA" id="ARBA00023054"/>
    </source>
</evidence>
<dbReference type="RefSeq" id="XP_055896423.1">
    <property type="nucleotide sequence ID" value="XM_056040448.1"/>
</dbReference>
<feature type="compositionally biased region" description="Basic and acidic residues" evidence="2">
    <location>
        <begin position="735"/>
        <end position="747"/>
    </location>
</feature>
<sequence>MPSKKAYDLVSDDGYDSRIPLHNEEAFQHGLQFQAKYIGTLDVPRPSSRVEIVAAMRRIRYEFKAKAIKKKKVILTVSVDGVKVTLRKKKKPQWSIEENRLLVMHHPIYRIFYVSHDSQDLKIWSYIARDGPSNVFKCNVFKAYKKSQAMRIVRTIGQAFEVCHKLGGQTRPNSEVKEDTSDRSSEDNERKVSKNSSGQEKKEINTVAKNTETNKENHKPNPPNELSLKNSQHNLPALPMKLSTPLSSPVMLGSSNGDCSTTSSSSENCMLPLSQHHQLQLIRQQLEQQQHQTQVAIAQVHLLKDQLSAETAARIEAQARAHQLLLHNKDLLDHVSLLVTRLQQLEVKVNGVNPHSVEPFHAPAQIPPLPDATTPRPAPVYLPDLRPSNHFIDGEIMGGASTFTNTKAAGLDADSPDSGHKEMSSESLSYSLSNGDVNGWLNPYGPASLTSSHDSSRHDENGWATPTPLSSSSPPSSSPSKSSTLKAGSTNSVDRSGSTGPAPYIPHSASFTPDSYLCRSPNLYKTSVGGSPHKKEASEKVKLISPLASPHGSAHGHSMDYKVNTAHQISSSSSSLAHSLAHMPPSGMAPKLDPPPKFRRTSRPMERWERGSWYMVDPPGAFAADNDYYPSYPSTANNANGVLMRSHSRTSSSSASSLATSGAFRYSDSSARSSIYSDNRESASSISSLRQKLELRVNDLNNSQHSGKWKTRLSYTSDDNSDNSGDFTTANSHNQCRDPERLESLRS</sequence>
<feature type="compositionally biased region" description="Polar residues" evidence="2">
    <location>
        <begin position="713"/>
        <end position="734"/>
    </location>
</feature>
<evidence type="ECO:0000313" key="4">
    <source>
        <dbReference type="Proteomes" id="UP001165740"/>
    </source>
</evidence>
<dbReference type="InterPro" id="IPR006020">
    <property type="entry name" value="PTB/PI_dom"/>
</dbReference>
<reference evidence="5" key="1">
    <citation type="submission" date="2025-08" db="UniProtKB">
        <authorList>
            <consortium name="RefSeq"/>
        </authorList>
    </citation>
    <scope>IDENTIFICATION</scope>
</reference>
<dbReference type="InterPro" id="IPR011993">
    <property type="entry name" value="PH-like_dom_sf"/>
</dbReference>
<organism evidence="4 5">
    <name type="scientific">Biomphalaria glabrata</name>
    <name type="common">Bloodfluke planorb</name>
    <name type="synonym">Freshwater snail</name>
    <dbReference type="NCBI Taxonomy" id="6526"/>
    <lineage>
        <taxon>Eukaryota</taxon>
        <taxon>Metazoa</taxon>
        <taxon>Spiralia</taxon>
        <taxon>Lophotrochozoa</taxon>
        <taxon>Mollusca</taxon>
        <taxon>Gastropoda</taxon>
        <taxon>Heterobranchia</taxon>
        <taxon>Euthyneura</taxon>
        <taxon>Panpulmonata</taxon>
        <taxon>Hygrophila</taxon>
        <taxon>Lymnaeoidea</taxon>
        <taxon>Planorbidae</taxon>
        <taxon>Biomphalaria</taxon>
    </lineage>
</organism>
<accession>A0A9W3BAE4</accession>
<feature type="domain" description="PID" evidence="3">
    <location>
        <begin position="30"/>
        <end position="165"/>
    </location>
</feature>
<dbReference type="OrthoDB" id="6128636at2759"/>
<dbReference type="Proteomes" id="UP001165740">
    <property type="component" value="Chromosome 9"/>
</dbReference>
<feature type="compositionally biased region" description="Low complexity" evidence="2">
    <location>
        <begin position="570"/>
        <end position="582"/>
    </location>
</feature>
<feature type="region of interest" description="Disordered" evidence="2">
    <location>
        <begin position="168"/>
        <end position="267"/>
    </location>
</feature>
<keyword evidence="1" id="KW-0175">Coiled coil</keyword>
<dbReference type="FunFam" id="2.30.29.30:FF:000124">
    <property type="entry name" value="carboxyl-terminal PDZ ligand of neuronal nitric oxide synthase protein-like"/>
    <property type="match status" value="1"/>
</dbReference>
<evidence type="ECO:0000313" key="5">
    <source>
        <dbReference type="RefSeq" id="XP_055896423.1"/>
    </source>
</evidence>